<dbReference type="InterPro" id="IPR036111">
    <property type="entry name" value="Mal/L-sulfo/L-lacto_DH-like_sf"/>
</dbReference>
<dbReference type="PANTHER" id="PTHR11091">
    <property type="entry name" value="OXIDOREDUCTASE-RELATED"/>
    <property type="match status" value="1"/>
</dbReference>
<dbReference type="InterPro" id="IPR043143">
    <property type="entry name" value="Mal/L-sulf/L-lact_DH-like_NADP"/>
</dbReference>
<gene>
    <name evidence="3" type="ORF">M0220_01595</name>
</gene>
<evidence type="ECO:0000256" key="2">
    <source>
        <dbReference type="ARBA" id="ARBA00023002"/>
    </source>
</evidence>
<protein>
    <submittedName>
        <fullName evidence="3">Ldh family oxidoreductase</fullName>
    </submittedName>
</protein>
<dbReference type="SUPFAM" id="SSF89733">
    <property type="entry name" value="L-sulfolactate dehydrogenase-like"/>
    <property type="match status" value="1"/>
</dbReference>
<evidence type="ECO:0000313" key="3">
    <source>
        <dbReference type="EMBL" id="UYO74886.1"/>
    </source>
</evidence>
<dbReference type="Pfam" id="PF02615">
    <property type="entry name" value="Ldh_2"/>
    <property type="match status" value="1"/>
</dbReference>
<reference evidence="3" key="1">
    <citation type="submission" date="2022-05" db="EMBL/GenBank/DDBJ databases">
        <title>Complete sequence of a novel PHA-producing Halomonas strain.</title>
        <authorList>
            <person name="Zheng Z."/>
        </authorList>
    </citation>
    <scope>NUCLEOTIDE SEQUENCE</scope>
    <source>
        <strain evidence="3">ZZQ-149</strain>
    </source>
</reference>
<dbReference type="EMBL" id="CP096973">
    <property type="protein sequence ID" value="UYO74886.1"/>
    <property type="molecule type" value="Genomic_DNA"/>
</dbReference>
<dbReference type="InterPro" id="IPR043144">
    <property type="entry name" value="Mal/L-sulf/L-lact_DH-like_ah"/>
</dbReference>
<dbReference type="Gene3D" id="1.10.1530.10">
    <property type="match status" value="1"/>
</dbReference>
<name>A0AA46YP94_9GAMM</name>
<dbReference type="KEGG" id="hqn:M0220_01595"/>
<dbReference type="Gene3D" id="3.30.1370.60">
    <property type="entry name" value="Hypothetical oxidoreductase yiak, domain 2"/>
    <property type="match status" value="1"/>
</dbReference>
<dbReference type="GO" id="GO:0016491">
    <property type="term" value="F:oxidoreductase activity"/>
    <property type="evidence" value="ECO:0007669"/>
    <property type="project" value="UniProtKB-KW"/>
</dbReference>
<comment type="similarity">
    <text evidence="1">Belongs to the LDH2/MDH2 oxidoreductase family.</text>
</comment>
<organism evidence="3 4">
    <name type="scientific">Halomonas qinghailakensis</name>
    <dbReference type="NCBI Taxonomy" id="2937790"/>
    <lineage>
        <taxon>Bacteria</taxon>
        <taxon>Pseudomonadati</taxon>
        <taxon>Pseudomonadota</taxon>
        <taxon>Gammaproteobacteria</taxon>
        <taxon>Oceanospirillales</taxon>
        <taxon>Halomonadaceae</taxon>
        <taxon>Halomonas</taxon>
    </lineage>
</organism>
<dbReference type="PANTHER" id="PTHR11091:SF0">
    <property type="entry name" value="MALATE DEHYDROGENASE"/>
    <property type="match status" value="1"/>
</dbReference>
<dbReference type="Proteomes" id="UP001164935">
    <property type="component" value="Chromosome"/>
</dbReference>
<evidence type="ECO:0000313" key="4">
    <source>
        <dbReference type="Proteomes" id="UP001164935"/>
    </source>
</evidence>
<keyword evidence="2" id="KW-0560">Oxidoreductase</keyword>
<proteinExistence type="inferred from homology"/>
<evidence type="ECO:0000256" key="1">
    <source>
        <dbReference type="ARBA" id="ARBA00006056"/>
    </source>
</evidence>
<sequence length="337" mass="35035">MSDNVVISVDQARELAMAAMHGRGFGEAEAAATVEALLGAERDGLPSHGLSRLPFYLDQAASGKVDASAVPQVETDGAVVRVDARHGLAFPAVERGLEAGYECVAQAGIAAVSIAHSHHFGVAGTPVEAAARRGYLALAFSNAPSAMAPWGGKLPLFGTNPIAFACPRRDGDPLLIDLSLSKVARGKVMLAKIKGEPIPEGWALDTEGRVTTDPDAAIAGSMVPAGDAKGAALALMVELLTAGLTGSNFGFQASSFFEAEGEPPGIAQLMLLIDPQRFSQGFVGHAESLFAAMLDQPGVRIPGERRFQLRREQNDTVTLSTDLVAALEQHAAFAGQS</sequence>
<keyword evidence="4" id="KW-1185">Reference proteome</keyword>
<dbReference type="RefSeq" id="WP_264018501.1">
    <property type="nucleotide sequence ID" value="NZ_CP096973.1"/>
</dbReference>
<dbReference type="AlphaFoldDB" id="A0AA46YP94"/>
<dbReference type="InterPro" id="IPR003767">
    <property type="entry name" value="Malate/L-lactate_DH-like"/>
</dbReference>
<accession>A0AA46YP94</accession>